<gene>
    <name evidence="2" type="ORF">EDC29_108131</name>
</gene>
<proteinExistence type="predicted"/>
<dbReference type="RefSeq" id="WP_132230128.1">
    <property type="nucleotide sequence ID" value="NZ_NRRH01000039.1"/>
</dbReference>
<reference evidence="2 3" key="1">
    <citation type="submission" date="2019-03" db="EMBL/GenBank/DDBJ databases">
        <title>Genomic Encyclopedia of Type Strains, Phase IV (KMG-IV): sequencing the most valuable type-strain genomes for metagenomic binning, comparative biology and taxonomic classification.</title>
        <authorList>
            <person name="Goeker M."/>
        </authorList>
    </citation>
    <scope>NUCLEOTIDE SEQUENCE [LARGE SCALE GENOMIC DNA]</scope>
    <source>
        <strain evidence="2 3">DSM 203</strain>
    </source>
</reference>
<dbReference type="InterPro" id="IPR002791">
    <property type="entry name" value="ARMT1-like_metal-bd"/>
</dbReference>
<organism evidence="2 3">
    <name type="scientific">Marichromatium gracile</name>
    <name type="common">Chromatium gracile</name>
    <dbReference type="NCBI Taxonomy" id="1048"/>
    <lineage>
        <taxon>Bacteria</taxon>
        <taxon>Pseudomonadati</taxon>
        <taxon>Pseudomonadota</taxon>
        <taxon>Gammaproteobacteria</taxon>
        <taxon>Chromatiales</taxon>
        <taxon>Chromatiaceae</taxon>
        <taxon>Marichromatium</taxon>
    </lineage>
</organism>
<dbReference type="InterPro" id="IPR036075">
    <property type="entry name" value="ARMT-1-like_metal-bd_sf"/>
</dbReference>
<sequence>MHTHLDCYPCFLRQALSAARRAGADQALQHAILVETMAELQRLPLDTTPPRMAETIHRLVRTRTGAVDPYLAAKQEATRRALDLYPRLIAAIAASADPLETAVRGAIAGNIIDFGVFEHYDLEATLDRVLRQPFAIDDLAVLRAALARVDRVLYLGDNAGETVFDRALIEQLDQPVTYVCKGGPAINDATLEDARAAGLDGCASLVDNGSDAVGTLLDRCSDEFRTRFAAAPLIIAKGQANYESLSEVEAPIVFLLQAKCGVIADDIGVPTGGLIVKAAPGLAR</sequence>
<dbReference type="SUPFAM" id="SSF111321">
    <property type="entry name" value="AF1104-like"/>
    <property type="match status" value="1"/>
</dbReference>
<dbReference type="EMBL" id="SMDC01000008">
    <property type="protein sequence ID" value="TCW34967.1"/>
    <property type="molecule type" value="Genomic_DNA"/>
</dbReference>
<dbReference type="Gene3D" id="3.40.50.10880">
    <property type="entry name" value="Uncharacterised protein PF01937, DUF89, domain 3"/>
    <property type="match status" value="1"/>
</dbReference>
<dbReference type="PIRSF" id="PIRSF006593">
    <property type="entry name" value="UCP006593"/>
    <property type="match status" value="1"/>
</dbReference>
<dbReference type="InterPro" id="IPR014444">
    <property type="entry name" value="PH1575-like"/>
</dbReference>
<evidence type="ECO:0000259" key="1">
    <source>
        <dbReference type="Pfam" id="PF01937"/>
    </source>
</evidence>
<dbReference type="Pfam" id="PF01937">
    <property type="entry name" value="ARMT1-like_dom"/>
    <property type="match status" value="1"/>
</dbReference>
<comment type="caution">
    <text evidence="2">The sequence shown here is derived from an EMBL/GenBank/DDBJ whole genome shotgun (WGS) entry which is preliminary data.</text>
</comment>
<protein>
    <recommendedName>
        <fullName evidence="1">Damage-control phosphatase ARMT1-like metal-binding domain-containing protein</fullName>
    </recommendedName>
</protein>
<dbReference type="AlphaFoldDB" id="A0A4R4A7Z1"/>
<dbReference type="Gene3D" id="1.10.285.20">
    <property type="entry name" value="Uncharacterised protein PF01937, DUF89, domain 2"/>
    <property type="match status" value="1"/>
</dbReference>
<name>A0A4R4A7Z1_MARGR</name>
<dbReference type="Proteomes" id="UP000295247">
    <property type="component" value="Unassembled WGS sequence"/>
</dbReference>
<accession>A0A4R4A7Z1</accession>
<evidence type="ECO:0000313" key="2">
    <source>
        <dbReference type="EMBL" id="TCW34967.1"/>
    </source>
</evidence>
<feature type="domain" description="Damage-control phosphatase ARMT1-like metal-binding" evidence="1">
    <location>
        <begin position="3"/>
        <end position="273"/>
    </location>
</feature>
<evidence type="ECO:0000313" key="3">
    <source>
        <dbReference type="Proteomes" id="UP000295247"/>
    </source>
</evidence>